<protein>
    <submittedName>
        <fullName evidence="1">Uncharacterized protein</fullName>
    </submittedName>
</protein>
<evidence type="ECO:0000313" key="2">
    <source>
        <dbReference type="Proteomes" id="UP000697998"/>
    </source>
</evidence>
<reference evidence="1 2" key="1">
    <citation type="submission" date="2020-10" db="EMBL/GenBank/DDBJ databases">
        <title>Connecting structure to function with the recovery of over 1000 high-quality activated sludge metagenome-assembled genomes encoding full-length rRNA genes using long-read sequencing.</title>
        <authorList>
            <person name="Singleton C.M."/>
            <person name="Petriglieri F."/>
            <person name="Kristensen J.M."/>
            <person name="Kirkegaard R.H."/>
            <person name="Michaelsen T.Y."/>
            <person name="Andersen M.H."/>
            <person name="Karst S.M."/>
            <person name="Dueholm M.S."/>
            <person name="Nielsen P.H."/>
            <person name="Albertsen M."/>
        </authorList>
    </citation>
    <scope>NUCLEOTIDE SEQUENCE [LARGE SCALE GENOMIC DNA]</scope>
    <source>
        <strain evidence="1">EsbW_18-Q3-R4-48_BATAC.285</strain>
    </source>
</reference>
<name>A0A935Q2K9_9PROT</name>
<dbReference type="Proteomes" id="UP000697998">
    <property type="component" value="Unassembled WGS sequence"/>
</dbReference>
<sequence>MNQFSQSRIVLIVRGAAGDMRQGELLNPGNRFTVEHWFKRVRLRHNDQ</sequence>
<dbReference type="AlphaFoldDB" id="A0A935Q2K9"/>
<proteinExistence type="predicted"/>
<evidence type="ECO:0000313" key="1">
    <source>
        <dbReference type="EMBL" id="MBK7677778.1"/>
    </source>
</evidence>
<accession>A0A935Q2K9</accession>
<dbReference type="EMBL" id="JADJMH010000040">
    <property type="protein sequence ID" value="MBK7677778.1"/>
    <property type="molecule type" value="Genomic_DNA"/>
</dbReference>
<organism evidence="1 2">
    <name type="scientific">Candidatus Accumulibacter proximus</name>
    <dbReference type="NCBI Taxonomy" id="2954385"/>
    <lineage>
        <taxon>Bacteria</taxon>
        <taxon>Pseudomonadati</taxon>
        <taxon>Pseudomonadota</taxon>
        <taxon>Betaproteobacteria</taxon>
        <taxon>Candidatus Accumulibacter</taxon>
    </lineage>
</organism>
<comment type="caution">
    <text evidence="1">The sequence shown here is derived from an EMBL/GenBank/DDBJ whole genome shotgun (WGS) entry which is preliminary data.</text>
</comment>
<gene>
    <name evidence="1" type="ORF">IPJ27_25250</name>
</gene>